<dbReference type="PATRIC" id="fig|292.27.peg.1355"/>
<name>A0A0J5XCB1_BURCE</name>
<dbReference type="InterPro" id="IPR000073">
    <property type="entry name" value="AB_hydrolase_1"/>
</dbReference>
<evidence type="ECO:0000259" key="2">
    <source>
        <dbReference type="Pfam" id="PF00561"/>
    </source>
</evidence>
<evidence type="ECO:0000256" key="1">
    <source>
        <dbReference type="ARBA" id="ARBA00022801"/>
    </source>
</evidence>
<reference evidence="3 4" key="1">
    <citation type="submission" date="2015-05" db="EMBL/GenBank/DDBJ databases">
        <title>Draft genome of Burkholderia cepacia LK29.</title>
        <authorList>
            <person name="Chan X.Y."/>
        </authorList>
    </citation>
    <scope>NUCLEOTIDE SEQUENCE [LARGE SCALE GENOMIC DNA]</scope>
    <source>
        <strain evidence="3 4">LK29</strain>
    </source>
</reference>
<protein>
    <submittedName>
        <fullName evidence="3">Alpha/beta hydrolase</fullName>
    </submittedName>
</protein>
<dbReference type="InterPro" id="IPR029058">
    <property type="entry name" value="AB_hydrolase_fold"/>
</dbReference>
<dbReference type="Proteomes" id="UP000036338">
    <property type="component" value="Unassembled WGS sequence"/>
</dbReference>
<feature type="domain" description="AB hydrolase-1" evidence="2">
    <location>
        <begin position="21"/>
        <end position="251"/>
    </location>
</feature>
<dbReference type="PANTHER" id="PTHR43798">
    <property type="entry name" value="MONOACYLGLYCEROL LIPASE"/>
    <property type="match status" value="1"/>
</dbReference>
<evidence type="ECO:0000313" key="3">
    <source>
        <dbReference type="EMBL" id="KML60482.1"/>
    </source>
</evidence>
<sequence>MTKLSLRDHDIYYADVGSGIPVMLIHDLGSCGRAWARQIPFLRQAGYRVIVPDLPGHGASSHPDRTLDTPALASALEHLLDHLGLDSATLVGLSFGGAIALTMAIDAPSRVGKLVVCNGFSNSTADDAVRRFELWKAGFQRDDGAIRWFEDMWPLLVSAEYAQSEDGEIAYQIGHAQAAAANPAYLARLCDGIASYDVRRRLNLVRSETLVLQSEDDGIHPAIEGQRLAAMIPGARFGMLPGSGHHPNVDRAGTFNWTLLRFLAGHEVLDTACDTCPQ</sequence>
<dbReference type="GO" id="GO:0016787">
    <property type="term" value="F:hydrolase activity"/>
    <property type="evidence" value="ECO:0007669"/>
    <property type="project" value="UniProtKB-KW"/>
</dbReference>
<dbReference type="Pfam" id="PF00561">
    <property type="entry name" value="Abhydrolase_1"/>
    <property type="match status" value="1"/>
</dbReference>
<comment type="caution">
    <text evidence="3">The sequence shown here is derived from an EMBL/GenBank/DDBJ whole genome shotgun (WGS) entry which is preliminary data.</text>
</comment>
<dbReference type="GO" id="GO:0016020">
    <property type="term" value="C:membrane"/>
    <property type="evidence" value="ECO:0007669"/>
    <property type="project" value="TreeGrafter"/>
</dbReference>
<dbReference type="SUPFAM" id="SSF53474">
    <property type="entry name" value="alpha/beta-Hydrolases"/>
    <property type="match status" value="1"/>
</dbReference>
<dbReference type="PANTHER" id="PTHR43798:SF31">
    <property type="entry name" value="AB HYDROLASE SUPERFAMILY PROTEIN YCLE"/>
    <property type="match status" value="1"/>
</dbReference>
<dbReference type="InterPro" id="IPR000639">
    <property type="entry name" value="Epox_hydrolase-like"/>
</dbReference>
<gene>
    <name evidence="3" type="ORF">VL15_08815</name>
</gene>
<dbReference type="RefSeq" id="WP_048244957.1">
    <property type="nucleotide sequence ID" value="NZ_LDWR01000014.1"/>
</dbReference>
<dbReference type="PRINTS" id="PR00111">
    <property type="entry name" value="ABHYDROLASE"/>
</dbReference>
<dbReference type="InterPro" id="IPR050266">
    <property type="entry name" value="AB_hydrolase_sf"/>
</dbReference>
<dbReference type="EMBL" id="LDWR01000014">
    <property type="protein sequence ID" value="KML60482.1"/>
    <property type="molecule type" value="Genomic_DNA"/>
</dbReference>
<proteinExistence type="predicted"/>
<keyword evidence="1 3" id="KW-0378">Hydrolase</keyword>
<accession>A0A0J5XCB1</accession>
<dbReference type="AlphaFoldDB" id="A0A0J5XCB1"/>
<dbReference type="Gene3D" id="3.40.50.1820">
    <property type="entry name" value="alpha/beta hydrolase"/>
    <property type="match status" value="1"/>
</dbReference>
<dbReference type="PRINTS" id="PR00412">
    <property type="entry name" value="EPOXHYDRLASE"/>
</dbReference>
<organism evidence="3 4">
    <name type="scientific">Burkholderia cepacia</name>
    <name type="common">Pseudomonas cepacia</name>
    <dbReference type="NCBI Taxonomy" id="292"/>
    <lineage>
        <taxon>Bacteria</taxon>
        <taxon>Pseudomonadati</taxon>
        <taxon>Pseudomonadota</taxon>
        <taxon>Betaproteobacteria</taxon>
        <taxon>Burkholderiales</taxon>
        <taxon>Burkholderiaceae</taxon>
        <taxon>Burkholderia</taxon>
        <taxon>Burkholderia cepacia complex</taxon>
    </lineage>
</organism>
<evidence type="ECO:0000313" key="4">
    <source>
        <dbReference type="Proteomes" id="UP000036338"/>
    </source>
</evidence>